<dbReference type="GO" id="GO:0003755">
    <property type="term" value="F:peptidyl-prolyl cis-trans isomerase activity"/>
    <property type="evidence" value="ECO:0007669"/>
    <property type="project" value="UniProtKB-KW"/>
</dbReference>
<dbReference type="Proteomes" id="UP000244173">
    <property type="component" value="Chromosome"/>
</dbReference>
<dbReference type="STRING" id="1122240.GCA_000620105_01541"/>
<proteinExistence type="inferred from homology"/>
<dbReference type="Pfam" id="PF00639">
    <property type="entry name" value="Rotamase"/>
    <property type="match status" value="1"/>
</dbReference>
<dbReference type="SUPFAM" id="SSF109998">
    <property type="entry name" value="Triger factor/SurA peptide-binding domain-like"/>
    <property type="match status" value="1"/>
</dbReference>
<feature type="signal peptide" evidence="8">
    <location>
        <begin position="1"/>
        <end position="21"/>
    </location>
</feature>
<protein>
    <recommendedName>
        <fullName evidence="3">peptidylprolyl isomerase</fullName>
        <ecNumber evidence="3">5.2.1.8</ecNumber>
    </recommendedName>
</protein>
<comment type="catalytic activity">
    <reaction evidence="1">
        <text>[protein]-peptidylproline (omega=180) = [protein]-peptidylproline (omega=0)</text>
        <dbReference type="Rhea" id="RHEA:16237"/>
        <dbReference type="Rhea" id="RHEA-COMP:10747"/>
        <dbReference type="Rhea" id="RHEA-COMP:10748"/>
        <dbReference type="ChEBI" id="CHEBI:83833"/>
        <dbReference type="ChEBI" id="CHEBI:83834"/>
        <dbReference type="EC" id="5.2.1.8"/>
    </reaction>
</comment>
<keyword evidence="4 8" id="KW-0732">Signal</keyword>
<keyword evidence="6 7" id="KW-0413">Isomerase</keyword>
<dbReference type="AlphaFoldDB" id="A0A2S0PCJ2"/>
<keyword evidence="5 7" id="KW-0697">Rotamase</keyword>
<dbReference type="KEGG" id="maer:DAI18_13740"/>
<dbReference type="InterPro" id="IPR027304">
    <property type="entry name" value="Trigger_fact/SurA_dom_sf"/>
</dbReference>
<evidence type="ECO:0000256" key="3">
    <source>
        <dbReference type="ARBA" id="ARBA00013194"/>
    </source>
</evidence>
<organism evidence="10 11">
    <name type="scientific">Microvirgula aerodenitrificans</name>
    <dbReference type="NCBI Taxonomy" id="57480"/>
    <lineage>
        <taxon>Bacteria</taxon>
        <taxon>Pseudomonadati</taxon>
        <taxon>Pseudomonadota</taxon>
        <taxon>Betaproteobacteria</taxon>
        <taxon>Neisseriales</taxon>
        <taxon>Aquaspirillaceae</taxon>
        <taxon>Microvirgula</taxon>
    </lineage>
</organism>
<keyword evidence="11" id="KW-1185">Reference proteome</keyword>
<evidence type="ECO:0000313" key="10">
    <source>
        <dbReference type="EMBL" id="AVY94987.1"/>
    </source>
</evidence>
<comment type="similarity">
    <text evidence="2">Belongs to the PpiC/parvulin rotamase family.</text>
</comment>
<dbReference type="PROSITE" id="PS50198">
    <property type="entry name" value="PPIC_PPIASE_2"/>
    <property type="match status" value="1"/>
</dbReference>
<dbReference type="InterPro" id="IPR000297">
    <property type="entry name" value="PPIase_PpiC"/>
</dbReference>
<feature type="domain" description="PpiC" evidence="9">
    <location>
        <begin position="132"/>
        <end position="223"/>
    </location>
</feature>
<dbReference type="PANTHER" id="PTHR47245">
    <property type="entry name" value="PEPTIDYLPROLYL ISOMERASE"/>
    <property type="match status" value="1"/>
</dbReference>
<reference evidence="10 11" key="1">
    <citation type="submission" date="2018-04" db="EMBL/GenBank/DDBJ databases">
        <title>Denitrifier Microvirgula.</title>
        <authorList>
            <person name="Anderson E."/>
            <person name="Jang J."/>
            <person name="Ishii S."/>
        </authorList>
    </citation>
    <scope>NUCLEOTIDE SEQUENCE [LARGE SCALE GENOMIC DNA]</scope>
    <source>
        <strain evidence="10 11">BE2.4</strain>
    </source>
</reference>
<dbReference type="Gene3D" id="3.10.50.40">
    <property type="match status" value="1"/>
</dbReference>
<name>A0A2S0PCJ2_9NEIS</name>
<evidence type="ECO:0000256" key="4">
    <source>
        <dbReference type="ARBA" id="ARBA00022729"/>
    </source>
</evidence>
<evidence type="ECO:0000256" key="5">
    <source>
        <dbReference type="ARBA" id="ARBA00023110"/>
    </source>
</evidence>
<dbReference type="EMBL" id="CP028519">
    <property type="protein sequence ID" value="AVY94987.1"/>
    <property type="molecule type" value="Genomic_DNA"/>
</dbReference>
<evidence type="ECO:0000256" key="1">
    <source>
        <dbReference type="ARBA" id="ARBA00000971"/>
    </source>
</evidence>
<gene>
    <name evidence="10" type="ORF">DAI18_13740</name>
</gene>
<evidence type="ECO:0000256" key="2">
    <source>
        <dbReference type="ARBA" id="ARBA00007656"/>
    </source>
</evidence>
<dbReference type="SUPFAM" id="SSF54534">
    <property type="entry name" value="FKBP-like"/>
    <property type="match status" value="1"/>
</dbReference>
<evidence type="ECO:0000313" key="11">
    <source>
        <dbReference type="Proteomes" id="UP000244173"/>
    </source>
</evidence>
<dbReference type="RefSeq" id="WP_028498873.1">
    <property type="nucleotide sequence ID" value="NZ_CALFSO010000096.1"/>
</dbReference>
<evidence type="ECO:0000256" key="7">
    <source>
        <dbReference type="PROSITE-ProRule" id="PRU00278"/>
    </source>
</evidence>
<dbReference type="PANTHER" id="PTHR47245:SF1">
    <property type="entry name" value="FOLDASE PROTEIN PRSA"/>
    <property type="match status" value="1"/>
</dbReference>
<sequence>MRIRHSLTAIAFSLLAAGAIAAPVAVVNGTQIQQSSLDEAATAVVRASNGKVKDTPELRNELKQQLINREIIQQEATRRGLDKSAQFKQRLDAIRGDLLQQSLFEDIAKQSPVSDAQIRAEYDKIKAAAAGQKEVHARQITVGTEADAQAVIAQLKKGGSFEALAKQKSKDPAAKQNGGDMGWGNLGMMAKPLADVLKPLGKGQYTTTPFKTDLGWMVFKVEDTRTAKFPTFEEAKGQLGRQMQNAAIEKTIADLRAKAKIQ</sequence>
<evidence type="ECO:0000256" key="8">
    <source>
        <dbReference type="SAM" id="SignalP"/>
    </source>
</evidence>
<evidence type="ECO:0000256" key="6">
    <source>
        <dbReference type="ARBA" id="ARBA00023235"/>
    </source>
</evidence>
<evidence type="ECO:0000259" key="9">
    <source>
        <dbReference type="PROSITE" id="PS50198"/>
    </source>
</evidence>
<dbReference type="OrthoDB" id="14196at2"/>
<feature type="chain" id="PRO_5015471410" description="peptidylprolyl isomerase" evidence="8">
    <location>
        <begin position="22"/>
        <end position="262"/>
    </location>
</feature>
<dbReference type="EC" id="5.2.1.8" evidence="3"/>
<accession>A0A2S0PCJ2</accession>
<dbReference type="InterPro" id="IPR050245">
    <property type="entry name" value="PrsA_foldase"/>
</dbReference>
<dbReference type="Gene3D" id="1.10.8.1040">
    <property type="match status" value="1"/>
</dbReference>
<dbReference type="InterPro" id="IPR046357">
    <property type="entry name" value="PPIase_dom_sf"/>
</dbReference>